<keyword evidence="1" id="KW-0862">Zinc</keyword>
<dbReference type="Gene3D" id="3.30.160.60">
    <property type="entry name" value="Classic Zinc Finger"/>
    <property type="match status" value="1"/>
</dbReference>
<dbReference type="InterPro" id="IPR013087">
    <property type="entry name" value="Znf_C2H2_type"/>
</dbReference>
<dbReference type="PROSITE" id="PS50157">
    <property type="entry name" value="ZINC_FINGER_C2H2_2"/>
    <property type="match status" value="1"/>
</dbReference>
<dbReference type="OrthoDB" id="1933825at2759"/>
<dbReference type="PROSITE" id="PS00028">
    <property type="entry name" value="ZINC_FINGER_C2H2_1"/>
    <property type="match status" value="1"/>
</dbReference>
<feature type="domain" description="C2H2-type" evidence="2">
    <location>
        <begin position="87"/>
        <end position="114"/>
    </location>
</feature>
<dbReference type="SUPFAM" id="SSF57667">
    <property type="entry name" value="beta-beta-alpha zinc fingers"/>
    <property type="match status" value="1"/>
</dbReference>
<dbReference type="Proteomes" id="UP000283530">
    <property type="component" value="Unassembled WGS sequence"/>
</dbReference>
<dbReference type="InterPro" id="IPR053266">
    <property type="entry name" value="Zinc_finger_protein_7"/>
</dbReference>
<keyword evidence="4" id="KW-1185">Reference proteome</keyword>
<keyword evidence="1" id="KW-0863">Zinc-finger</keyword>
<dbReference type="PANTHER" id="PTHR47593">
    <property type="entry name" value="ZINC FINGER PROTEIN 4-LIKE"/>
    <property type="match status" value="1"/>
</dbReference>
<sequence length="208" mass="22893">MAKQTSLKASISSISFHPHLISENKVKMFLQGEDDETHALKIRKKGANGHVGDDNLAAWLNLSLGRKETPTTTSSTCKLKPSSNKVFSCSFCMRKFFSSQALGGHQNAHKRERGITTKRSKFQGLTTVSLRPSSLQSMGVRPYSLLHNPRIEALGTVARFSDSIPGLGMTRTPFTTEEATTAVRPGSFHLKFPPPKQSPELLDLSLRL</sequence>
<dbReference type="AlphaFoldDB" id="A0A443Q5H0"/>
<organism evidence="3 4">
    <name type="scientific">Cinnamomum micranthum f. kanehirae</name>
    <dbReference type="NCBI Taxonomy" id="337451"/>
    <lineage>
        <taxon>Eukaryota</taxon>
        <taxon>Viridiplantae</taxon>
        <taxon>Streptophyta</taxon>
        <taxon>Embryophyta</taxon>
        <taxon>Tracheophyta</taxon>
        <taxon>Spermatophyta</taxon>
        <taxon>Magnoliopsida</taxon>
        <taxon>Magnoliidae</taxon>
        <taxon>Laurales</taxon>
        <taxon>Lauraceae</taxon>
        <taxon>Cinnamomum</taxon>
    </lineage>
</organism>
<dbReference type="GO" id="GO:0008270">
    <property type="term" value="F:zinc ion binding"/>
    <property type="evidence" value="ECO:0007669"/>
    <property type="project" value="UniProtKB-KW"/>
</dbReference>
<evidence type="ECO:0000256" key="1">
    <source>
        <dbReference type="PROSITE-ProRule" id="PRU00042"/>
    </source>
</evidence>
<evidence type="ECO:0000259" key="2">
    <source>
        <dbReference type="PROSITE" id="PS50157"/>
    </source>
</evidence>
<name>A0A443Q5H0_9MAGN</name>
<proteinExistence type="predicted"/>
<evidence type="ECO:0000313" key="3">
    <source>
        <dbReference type="EMBL" id="RWR98228.1"/>
    </source>
</evidence>
<evidence type="ECO:0000313" key="4">
    <source>
        <dbReference type="Proteomes" id="UP000283530"/>
    </source>
</evidence>
<protein>
    <submittedName>
        <fullName evidence="3">Zinc finger protein</fullName>
    </submittedName>
</protein>
<dbReference type="EMBL" id="QPKB01000912">
    <property type="protein sequence ID" value="RWR98228.1"/>
    <property type="molecule type" value="Genomic_DNA"/>
</dbReference>
<keyword evidence="1" id="KW-0479">Metal-binding</keyword>
<dbReference type="PANTHER" id="PTHR47593:SF8">
    <property type="entry name" value="OS12G0581900 PROTEIN"/>
    <property type="match status" value="1"/>
</dbReference>
<accession>A0A443Q5H0</accession>
<dbReference type="InterPro" id="IPR036236">
    <property type="entry name" value="Znf_C2H2_sf"/>
</dbReference>
<reference evidence="3 4" key="1">
    <citation type="journal article" date="2019" name="Nat. Plants">
        <title>Stout camphor tree genome fills gaps in understanding of flowering plant genome evolution.</title>
        <authorList>
            <person name="Chaw S.M."/>
            <person name="Liu Y.C."/>
            <person name="Wu Y.W."/>
            <person name="Wang H.Y."/>
            <person name="Lin C.I."/>
            <person name="Wu C.S."/>
            <person name="Ke H.M."/>
            <person name="Chang L.Y."/>
            <person name="Hsu C.Y."/>
            <person name="Yang H.T."/>
            <person name="Sudianto E."/>
            <person name="Hsu M.H."/>
            <person name="Wu K.P."/>
            <person name="Wang L.N."/>
            <person name="Leebens-Mack J.H."/>
            <person name="Tsai I.J."/>
        </authorList>
    </citation>
    <scope>NUCLEOTIDE SEQUENCE [LARGE SCALE GENOMIC DNA]</scope>
    <source>
        <strain evidence="4">cv. Chaw 1501</strain>
        <tissue evidence="3">Young leaves</tissue>
    </source>
</reference>
<gene>
    <name evidence="3" type="ORF">CKAN_02774500</name>
</gene>
<comment type="caution">
    <text evidence="3">The sequence shown here is derived from an EMBL/GenBank/DDBJ whole genome shotgun (WGS) entry which is preliminary data.</text>
</comment>